<accession>A0A1U7VJ87</accession>
<evidence type="ECO:0000313" key="3">
    <source>
        <dbReference type="Proteomes" id="UP000189701"/>
    </source>
</evidence>
<feature type="signal peptide" evidence="2">
    <location>
        <begin position="1"/>
        <end position="22"/>
    </location>
</feature>
<evidence type="ECO:0000313" key="4">
    <source>
        <dbReference type="RefSeq" id="XP_009768142.1"/>
    </source>
</evidence>
<keyword evidence="2" id="KW-0732">Signal</keyword>
<protein>
    <submittedName>
        <fullName evidence="4">Classical arabinogalactan protein 4-like isoform X2</fullName>
    </submittedName>
</protein>
<proteinExistence type="predicted"/>
<dbReference type="Proteomes" id="UP000189701">
    <property type="component" value="Unplaced"/>
</dbReference>
<reference evidence="4" key="2">
    <citation type="submission" date="2025-08" db="UniProtKB">
        <authorList>
            <consortium name="RefSeq"/>
        </authorList>
    </citation>
    <scope>IDENTIFICATION</scope>
    <source>
        <tissue evidence="4">Leaf</tissue>
    </source>
</reference>
<dbReference type="RefSeq" id="XP_009768142.1">
    <property type="nucleotide sequence ID" value="XM_009769840.1"/>
</dbReference>
<keyword evidence="3" id="KW-1185">Reference proteome</keyword>
<feature type="compositionally biased region" description="Low complexity" evidence="1">
    <location>
        <begin position="59"/>
        <end position="70"/>
    </location>
</feature>
<evidence type="ECO:0000256" key="1">
    <source>
        <dbReference type="SAM" id="MobiDB-lite"/>
    </source>
</evidence>
<evidence type="ECO:0000256" key="2">
    <source>
        <dbReference type="SAM" id="SignalP"/>
    </source>
</evidence>
<reference evidence="3" key="1">
    <citation type="journal article" date="2013" name="Genome Biol.">
        <title>Reference genomes and transcriptomes of Nicotiana sylvestris and Nicotiana tomentosiformis.</title>
        <authorList>
            <person name="Sierro N."/>
            <person name="Battey J.N."/>
            <person name="Ouadi S."/>
            <person name="Bovet L."/>
            <person name="Goepfert S."/>
            <person name="Bakaher N."/>
            <person name="Peitsch M.C."/>
            <person name="Ivanov N.V."/>
        </authorList>
    </citation>
    <scope>NUCLEOTIDE SEQUENCE [LARGE SCALE GENOMIC DNA]</scope>
</reference>
<organism evidence="3 4">
    <name type="scientific">Nicotiana sylvestris</name>
    <name type="common">Wood tobacco</name>
    <name type="synonym">South American tobacco</name>
    <dbReference type="NCBI Taxonomy" id="4096"/>
    <lineage>
        <taxon>Eukaryota</taxon>
        <taxon>Viridiplantae</taxon>
        <taxon>Streptophyta</taxon>
        <taxon>Embryophyta</taxon>
        <taxon>Tracheophyta</taxon>
        <taxon>Spermatophyta</taxon>
        <taxon>Magnoliopsida</taxon>
        <taxon>eudicotyledons</taxon>
        <taxon>Gunneridae</taxon>
        <taxon>Pentapetalae</taxon>
        <taxon>asterids</taxon>
        <taxon>lamiids</taxon>
        <taxon>Solanales</taxon>
        <taxon>Solanaceae</taxon>
        <taxon>Nicotianoideae</taxon>
        <taxon>Nicotianeae</taxon>
        <taxon>Nicotiana</taxon>
    </lineage>
</organism>
<sequence length="99" mass="9463">MASSTSFKIFLLLALFATSCIAQSPVPAPKISPTASPTPTLGPSPSSLPVSPSSPTPAGPGASPAGQPAADVPPAPNSGNRAVFGGAAFAGALIVVALL</sequence>
<feature type="chain" id="PRO_5010567887" evidence="2">
    <location>
        <begin position="23"/>
        <end position="99"/>
    </location>
</feature>
<feature type="region of interest" description="Disordered" evidence="1">
    <location>
        <begin position="27"/>
        <end position="77"/>
    </location>
</feature>
<name>A0A1U7VJ87_NICSY</name>
<gene>
    <name evidence="4" type="primary">LOC104219203</name>
</gene>
<feature type="compositionally biased region" description="Low complexity" evidence="1">
    <location>
        <begin position="32"/>
        <end position="51"/>
    </location>
</feature>
<dbReference type="AlphaFoldDB" id="A0A1U7VJ87"/>